<sequence>MTKSSAPCNQHFVLASRPQGEVKPTDFNLVDRPMPQPGKGEVLVETTYLAVEPAMRGWMEDRESYVPPVKIGELMRGQGTGVVIESDNPALPVGTAVSGMIGWRRYLVSDGRNTPLQKLPEATVPATALNVLGLTGLTAWFGMLDVGVPKKDDTVLVSGAAGATGSVAGQLARIAGARVIGIAGGKDKCAWLTQELGFDAAIDYKSEDTAGRVAALCPGGIDVYFDNVGGEILDIALDNLAMHARIALCGGISRYNESGPLPGPVNYFNLIYKRSRMEGFLVMDYAKRFPEAITGLVQYLESGELRHRETVFDGFEQMPDALINLFRGGNIGKQLVAVKP</sequence>
<evidence type="ECO:0000313" key="4">
    <source>
        <dbReference type="Proteomes" id="UP001143304"/>
    </source>
</evidence>
<dbReference type="Pfam" id="PF00107">
    <property type="entry name" value="ADH_zinc_N"/>
    <property type="match status" value="1"/>
</dbReference>
<dbReference type="InterPro" id="IPR011032">
    <property type="entry name" value="GroES-like_sf"/>
</dbReference>
<dbReference type="EMBL" id="SHNO01000001">
    <property type="protein sequence ID" value="MCX2977423.1"/>
    <property type="molecule type" value="Genomic_DNA"/>
</dbReference>
<proteinExistence type="predicted"/>
<comment type="caution">
    <text evidence="3">The sequence shown here is derived from an EMBL/GenBank/DDBJ whole genome shotgun (WGS) entry which is preliminary data.</text>
</comment>
<name>A0ABT3T572_9GAMM</name>
<keyword evidence="4" id="KW-1185">Reference proteome</keyword>
<dbReference type="InterPro" id="IPR041694">
    <property type="entry name" value="ADH_N_2"/>
</dbReference>
<dbReference type="RefSeq" id="WP_279249144.1">
    <property type="nucleotide sequence ID" value="NZ_SHNO01000001.1"/>
</dbReference>
<dbReference type="PANTHER" id="PTHR43205:SF42">
    <property type="entry name" value="ALCOHOL DEHYDROGENASE, ZINC-CONTAINING (AFU_ORTHOLOGUE AFUA_7G04530)"/>
    <property type="match status" value="1"/>
</dbReference>
<dbReference type="CDD" id="cd05288">
    <property type="entry name" value="PGDH"/>
    <property type="match status" value="1"/>
</dbReference>
<evidence type="ECO:0000313" key="3">
    <source>
        <dbReference type="EMBL" id="MCX2977423.1"/>
    </source>
</evidence>
<reference evidence="3" key="1">
    <citation type="submission" date="2019-02" db="EMBL/GenBank/DDBJ databases">
        <authorList>
            <person name="Li S.-H."/>
        </authorList>
    </citation>
    <scope>NUCLEOTIDE SEQUENCE</scope>
    <source>
        <strain evidence="3">IMCC11814</strain>
    </source>
</reference>
<gene>
    <name evidence="3" type="ORF">EYC82_08655</name>
</gene>
<evidence type="ECO:0000256" key="1">
    <source>
        <dbReference type="ARBA" id="ARBA00023002"/>
    </source>
</evidence>
<keyword evidence="1" id="KW-0560">Oxidoreductase</keyword>
<dbReference type="SUPFAM" id="SSF50129">
    <property type="entry name" value="GroES-like"/>
    <property type="match status" value="1"/>
</dbReference>
<dbReference type="InterPro" id="IPR045010">
    <property type="entry name" value="MDR_fam"/>
</dbReference>
<accession>A0ABT3T572</accession>
<dbReference type="InterPro" id="IPR036291">
    <property type="entry name" value="NAD(P)-bd_dom_sf"/>
</dbReference>
<dbReference type="SUPFAM" id="SSF51735">
    <property type="entry name" value="NAD(P)-binding Rossmann-fold domains"/>
    <property type="match status" value="1"/>
</dbReference>
<dbReference type="Proteomes" id="UP001143304">
    <property type="component" value="Unassembled WGS sequence"/>
</dbReference>
<dbReference type="InterPro" id="IPR013149">
    <property type="entry name" value="ADH-like_C"/>
</dbReference>
<evidence type="ECO:0000259" key="2">
    <source>
        <dbReference type="SMART" id="SM00829"/>
    </source>
</evidence>
<dbReference type="Gene3D" id="3.90.180.10">
    <property type="entry name" value="Medium-chain alcohol dehydrogenases, catalytic domain"/>
    <property type="match status" value="1"/>
</dbReference>
<dbReference type="PANTHER" id="PTHR43205">
    <property type="entry name" value="PROSTAGLANDIN REDUCTASE"/>
    <property type="match status" value="1"/>
</dbReference>
<dbReference type="Gene3D" id="3.40.50.720">
    <property type="entry name" value="NAD(P)-binding Rossmann-like Domain"/>
    <property type="match status" value="1"/>
</dbReference>
<dbReference type="InterPro" id="IPR020843">
    <property type="entry name" value="ER"/>
</dbReference>
<protein>
    <submittedName>
        <fullName evidence="3">NADP-dependent oxidoreductase</fullName>
    </submittedName>
</protein>
<organism evidence="3 4">
    <name type="scientific">Candidatus Marimicrobium litorale</name>
    <dbReference type="NCBI Taxonomy" id="2518991"/>
    <lineage>
        <taxon>Bacteria</taxon>
        <taxon>Pseudomonadati</taxon>
        <taxon>Pseudomonadota</taxon>
        <taxon>Gammaproteobacteria</taxon>
        <taxon>Cellvibrionales</taxon>
        <taxon>Halieaceae</taxon>
        <taxon>Marimicrobium</taxon>
    </lineage>
</organism>
<dbReference type="SMART" id="SM00829">
    <property type="entry name" value="PKS_ER"/>
    <property type="match status" value="1"/>
</dbReference>
<dbReference type="Pfam" id="PF16884">
    <property type="entry name" value="ADH_N_2"/>
    <property type="match status" value="1"/>
</dbReference>
<feature type="domain" description="Enoyl reductase (ER)" evidence="2">
    <location>
        <begin position="20"/>
        <end position="336"/>
    </location>
</feature>